<dbReference type="Proteomes" id="UP000501705">
    <property type="component" value="Chromosome"/>
</dbReference>
<proteinExistence type="inferred from homology"/>
<gene>
    <name evidence="5" type="ORF">F5X71_14955</name>
</gene>
<dbReference type="EMBL" id="CP046171">
    <property type="protein sequence ID" value="QIS03445.1"/>
    <property type="molecule type" value="Genomic_DNA"/>
</dbReference>
<accession>A0A6G9XRB2</accession>
<reference evidence="5 6" key="1">
    <citation type="journal article" date="2019" name="ACS Chem. Biol.">
        <title>Identification and Mobilization of a Cryptic Antibiotic Biosynthesis Gene Locus from a Human-Pathogenic Nocardia Isolate.</title>
        <authorList>
            <person name="Herisse M."/>
            <person name="Ishida K."/>
            <person name="Porter J.L."/>
            <person name="Howden B."/>
            <person name="Hertweck C."/>
            <person name="Stinear T.P."/>
            <person name="Pidot S.J."/>
        </authorList>
    </citation>
    <scope>NUCLEOTIDE SEQUENCE [LARGE SCALE GENOMIC DNA]</scope>
    <source>
        <strain evidence="5 6">AUSMDU00024985</strain>
    </source>
</reference>
<dbReference type="PANTHER" id="PTHR43489:SF6">
    <property type="entry name" value="HYDROXYPYRUVATE ISOMERASE-RELATED"/>
    <property type="match status" value="1"/>
</dbReference>
<dbReference type="InterPro" id="IPR013022">
    <property type="entry name" value="Xyl_isomerase-like_TIM-brl"/>
</dbReference>
<dbReference type="GO" id="GO:0046487">
    <property type="term" value="P:glyoxylate metabolic process"/>
    <property type="evidence" value="ECO:0007669"/>
    <property type="project" value="TreeGrafter"/>
</dbReference>
<comment type="similarity">
    <text evidence="2">Belongs to the hyi family.</text>
</comment>
<sequence>MKHYAGESGLPKFDVNCSILFTDLPLLQRPAAAKAAGFDAVEFWWPFGENPTPEDKEIDAFVRALDDAGVALVGLNFLDLIPAGRGLVSVPGEAARFRDNIEVAVGIAERTGCRALNALYGNRIAGEDPARQDELALENLRLAARAAARIDAVVLVEALNAHESPHYPIVSAEHAVRVIEQTGEPNVRFLCDLYHLARMDENLIEVIERYAPHIGHVQIADDPGRGRPGTGELDFAGLFAALADAGYDGWIGLEYKDPELDWKWMRA</sequence>
<dbReference type="PIRSF" id="PIRSF006241">
    <property type="entry name" value="HyI"/>
    <property type="match status" value="1"/>
</dbReference>
<dbReference type="GO" id="GO:0008903">
    <property type="term" value="F:hydroxypyruvate isomerase activity"/>
    <property type="evidence" value="ECO:0007669"/>
    <property type="project" value="TreeGrafter"/>
</dbReference>
<name>A0A6G9XRB2_NOCBR</name>
<dbReference type="InterPro" id="IPR050417">
    <property type="entry name" value="Sugar_Epim/Isomerase"/>
</dbReference>
<feature type="active site" description="Proton donor/acceptor" evidence="3">
    <location>
        <position position="157"/>
    </location>
</feature>
<evidence type="ECO:0000256" key="3">
    <source>
        <dbReference type="PIRSR" id="PIRSR006241-50"/>
    </source>
</evidence>
<dbReference type="RefSeq" id="WP_167462514.1">
    <property type="nucleotide sequence ID" value="NZ_CP046171.1"/>
</dbReference>
<protein>
    <submittedName>
        <fullName evidence="5">TIM barrel protein</fullName>
    </submittedName>
</protein>
<evidence type="ECO:0000259" key="4">
    <source>
        <dbReference type="Pfam" id="PF01261"/>
    </source>
</evidence>
<evidence type="ECO:0000256" key="2">
    <source>
        <dbReference type="PIRNR" id="PIRNR006241"/>
    </source>
</evidence>
<dbReference type="InterPro" id="IPR036237">
    <property type="entry name" value="Xyl_isomerase-like_sf"/>
</dbReference>
<dbReference type="Pfam" id="PF01261">
    <property type="entry name" value="AP_endonuc_2"/>
    <property type="match status" value="1"/>
</dbReference>
<keyword evidence="1 2" id="KW-0413">Isomerase</keyword>
<feature type="active site" description="Proton donor/acceptor" evidence="3">
    <location>
        <position position="254"/>
    </location>
</feature>
<evidence type="ECO:0000256" key="1">
    <source>
        <dbReference type="ARBA" id="ARBA00023235"/>
    </source>
</evidence>
<dbReference type="PANTHER" id="PTHR43489">
    <property type="entry name" value="ISOMERASE"/>
    <property type="match status" value="1"/>
</dbReference>
<dbReference type="AlphaFoldDB" id="A0A6G9XRB2"/>
<evidence type="ECO:0000313" key="5">
    <source>
        <dbReference type="EMBL" id="QIS03445.1"/>
    </source>
</evidence>
<evidence type="ECO:0000313" key="6">
    <source>
        <dbReference type="Proteomes" id="UP000501705"/>
    </source>
</evidence>
<dbReference type="InterPro" id="IPR026040">
    <property type="entry name" value="HyI-like"/>
</dbReference>
<dbReference type="SUPFAM" id="SSF51658">
    <property type="entry name" value="Xylose isomerase-like"/>
    <property type="match status" value="1"/>
</dbReference>
<organism evidence="5 6">
    <name type="scientific">Nocardia brasiliensis</name>
    <dbReference type="NCBI Taxonomy" id="37326"/>
    <lineage>
        <taxon>Bacteria</taxon>
        <taxon>Bacillati</taxon>
        <taxon>Actinomycetota</taxon>
        <taxon>Actinomycetes</taxon>
        <taxon>Mycobacteriales</taxon>
        <taxon>Nocardiaceae</taxon>
        <taxon>Nocardia</taxon>
    </lineage>
</organism>
<feature type="domain" description="Xylose isomerase-like TIM barrel" evidence="4">
    <location>
        <begin position="31"/>
        <end position="263"/>
    </location>
</feature>
<dbReference type="Gene3D" id="3.20.20.150">
    <property type="entry name" value="Divalent-metal-dependent TIM barrel enzymes"/>
    <property type="match status" value="1"/>
</dbReference>